<evidence type="ECO:0000313" key="10">
    <source>
        <dbReference type="EMBL" id="GIM44994.1"/>
    </source>
</evidence>
<keyword evidence="2" id="KW-1003">Cell membrane</keyword>
<protein>
    <submittedName>
        <fullName evidence="10">Methyl-accepting chemotaxis protein</fullName>
    </submittedName>
</protein>
<evidence type="ECO:0000313" key="11">
    <source>
        <dbReference type="Proteomes" id="UP001057291"/>
    </source>
</evidence>
<dbReference type="Gene3D" id="1.10.287.950">
    <property type="entry name" value="Methyl-accepting chemotaxis protein"/>
    <property type="match status" value="1"/>
</dbReference>
<evidence type="ECO:0000259" key="9">
    <source>
        <dbReference type="PROSITE" id="PS50885"/>
    </source>
</evidence>
<comment type="subcellular location">
    <subcellularLocation>
        <location evidence="1">Cell membrane</location>
    </subcellularLocation>
</comment>
<keyword evidence="4 6" id="KW-0807">Transducer</keyword>
<dbReference type="Gene3D" id="6.10.340.10">
    <property type="match status" value="1"/>
</dbReference>
<feature type="domain" description="Methyl-accepting transducer" evidence="8">
    <location>
        <begin position="147"/>
        <end position="404"/>
    </location>
</feature>
<dbReference type="PROSITE" id="PS50885">
    <property type="entry name" value="HAMP"/>
    <property type="match status" value="1"/>
</dbReference>
<feature type="transmembrane region" description="Helical" evidence="7">
    <location>
        <begin position="55"/>
        <end position="74"/>
    </location>
</feature>
<feature type="domain" description="HAMP" evidence="9">
    <location>
        <begin position="75"/>
        <end position="128"/>
    </location>
</feature>
<dbReference type="PANTHER" id="PTHR32089:SF112">
    <property type="entry name" value="LYSOZYME-LIKE PROTEIN-RELATED"/>
    <property type="match status" value="1"/>
</dbReference>
<dbReference type="RefSeq" id="WP_282198239.1">
    <property type="nucleotide sequence ID" value="NZ_BOQE01000001.1"/>
</dbReference>
<dbReference type="GO" id="GO:0005886">
    <property type="term" value="C:plasma membrane"/>
    <property type="evidence" value="ECO:0007669"/>
    <property type="project" value="UniProtKB-SubCell"/>
</dbReference>
<proteinExistence type="inferred from homology"/>
<dbReference type="AlphaFoldDB" id="A0AAV4LBB1"/>
<keyword evidence="11" id="KW-1185">Reference proteome</keyword>
<evidence type="ECO:0000256" key="5">
    <source>
        <dbReference type="ARBA" id="ARBA00029447"/>
    </source>
</evidence>
<dbReference type="EMBL" id="BOQE01000001">
    <property type="protein sequence ID" value="GIM44994.1"/>
    <property type="molecule type" value="Genomic_DNA"/>
</dbReference>
<evidence type="ECO:0000256" key="7">
    <source>
        <dbReference type="SAM" id="Phobius"/>
    </source>
</evidence>
<dbReference type="InterPro" id="IPR003660">
    <property type="entry name" value="HAMP_dom"/>
</dbReference>
<dbReference type="CDD" id="cd06225">
    <property type="entry name" value="HAMP"/>
    <property type="match status" value="1"/>
</dbReference>
<dbReference type="PANTHER" id="PTHR32089">
    <property type="entry name" value="METHYL-ACCEPTING CHEMOTAXIS PROTEIN MCPB"/>
    <property type="match status" value="1"/>
</dbReference>
<dbReference type="Pfam" id="PF00015">
    <property type="entry name" value="MCPsignal"/>
    <property type="match status" value="1"/>
</dbReference>
<reference evidence="10" key="1">
    <citation type="journal article" date="2023" name="Int. J. Syst. Evol. Microbiol.">
        <title>Collibacillus ludicampi gen. nov., sp. nov., a new soil bacterium of the family Alicyclobacillaceae.</title>
        <authorList>
            <person name="Jojima T."/>
            <person name="Ioku Y."/>
            <person name="Fukuta Y."/>
            <person name="Shirasaka N."/>
            <person name="Matsumura Y."/>
            <person name="Mori M."/>
        </authorList>
    </citation>
    <scope>NUCLEOTIDE SEQUENCE</scope>
    <source>
        <strain evidence="10">TP075</strain>
    </source>
</reference>
<organism evidence="10 11">
    <name type="scientific">Collibacillus ludicampi</name>
    <dbReference type="NCBI Taxonomy" id="2771369"/>
    <lineage>
        <taxon>Bacteria</taxon>
        <taxon>Bacillati</taxon>
        <taxon>Bacillota</taxon>
        <taxon>Bacilli</taxon>
        <taxon>Bacillales</taxon>
        <taxon>Alicyclobacillaceae</taxon>
        <taxon>Collibacillus</taxon>
    </lineage>
</organism>
<evidence type="ECO:0000256" key="4">
    <source>
        <dbReference type="ARBA" id="ARBA00023224"/>
    </source>
</evidence>
<evidence type="ECO:0000256" key="2">
    <source>
        <dbReference type="ARBA" id="ARBA00022475"/>
    </source>
</evidence>
<accession>A0AAV4LBB1</accession>
<keyword evidence="7" id="KW-0812">Transmembrane</keyword>
<evidence type="ECO:0000259" key="8">
    <source>
        <dbReference type="PROSITE" id="PS50111"/>
    </source>
</evidence>
<gene>
    <name evidence="10" type="primary">mcpA_1</name>
    <name evidence="10" type="ORF">DNHGIG_05430</name>
</gene>
<comment type="similarity">
    <text evidence="5">Belongs to the methyl-accepting chemotaxis (MCP) protein family.</text>
</comment>
<evidence type="ECO:0000256" key="3">
    <source>
        <dbReference type="ARBA" id="ARBA00023136"/>
    </source>
</evidence>
<dbReference type="Proteomes" id="UP001057291">
    <property type="component" value="Unassembled WGS sequence"/>
</dbReference>
<dbReference type="GO" id="GO:0007165">
    <property type="term" value="P:signal transduction"/>
    <property type="evidence" value="ECO:0007669"/>
    <property type="project" value="UniProtKB-KW"/>
</dbReference>
<keyword evidence="7" id="KW-1133">Transmembrane helix</keyword>
<evidence type="ECO:0000256" key="1">
    <source>
        <dbReference type="ARBA" id="ARBA00004236"/>
    </source>
</evidence>
<dbReference type="Pfam" id="PF00672">
    <property type="entry name" value="HAMP"/>
    <property type="match status" value="1"/>
</dbReference>
<keyword evidence="3 7" id="KW-0472">Membrane</keyword>
<feature type="transmembrane region" description="Helical" evidence="7">
    <location>
        <begin position="17"/>
        <end position="43"/>
    </location>
</feature>
<dbReference type="PROSITE" id="PS50111">
    <property type="entry name" value="CHEMOTAXIS_TRANSDUC_2"/>
    <property type="match status" value="1"/>
</dbReference>
<comment type="caution">
    <text evidence="10">The sequence shown here is derived from an EMBL/GenBank/DDBJ whole genome shotgun (WGS) entry which is preliminary data.</text>
</comment>
<dbReference type="SMART" id="SM00283">
    <property type="entry name" value="MA"/>
    <property type="match status" value="1"/>
</dbReference>
<dbReference type="SMART" id="SM00304">
    <property type="entry name" value="HAMP"/>
    <property type="match status" value="1"/>
</dbReference>
<sequence>MQEVQVTRYRWGMQRKWLLGFLLVSLITYTCSAVIIIGAAHYIDGQAVLSLSRVVILTLLAGVIWQGILGWLAVRYLIKPLRALADVAKQVGAGNLKVEVPTVRTKDEVGDVLEAFAGMLQSLRLLAEELEHHSLVVSETIDDLTKASERVASTARNVATAVEEVAKGSEQQAIATQEQATAMDRNIVLARNIASTAKDGVAQAEALTETIHDSGNIISGMVQGLRKIAEVSSVSMTQVELLENHSKEIGQISDVVRNIAKQTHLLALNASIESARAGEVGRGFAVVANEVRTLAEQSGRAAEDIHERIQHIQKAVLEVVSQMREQYEQAHQECEKGDEVNRVLAETEAKMSAMRQSVHEIEDLVENQVREMEVVIDQSHHIAAVAEEAMATGQEVAAATAEQTEHIEEISRKTQHLLQMSRELQQTLYKLNIR</sequence>
<evidence type="ECO:0000256" key="6">
    <source>
        <dbReference type="PROSITE-ProRule" id="PRU00284"/>
    </source>
</evidence>
<dbReference type="InterPro" id="IPR004089">
    <property type="entry name" value="MCPsignal_dom"/>
</dbReference>
<dbReference type="SUPFAM" id="SSF58104">
    <property type="entry name" value="Methyl-accepting chemotaxis protein (MCP) signaling domain"/>
    <property type="match status" value="1"/>
</dbReference>
<name>A0AAV4LBB1_9BACL</name>